<dbReference type="Pfam" id="PF06827">
    <property type="entry name" value="zf-FPG_IleRS"/>
    <property type="match status" value="1"/>
</dbReference>
<dbReference type="FunFam" id="3.40.50.620:FF:000042">
    <property type="entry name" value="Isoleucine--tRNA ligase"/>
    <property type="match status" value="1"/>
</dbReference>
<comment type="domain">
    <text evidence="12">IleRS has two distinct active sites: one for aminoacylation and one for editing. The misactivated valine is translocated from the active site to the editing site, which sterically excludes the correctly activated isoleucine. The single editing site contains two valyl binding pockets, one specific for each substrate (Val-AMP or Val-tRNA(Ile)).</text>
</comment>
<evidence type="ECO:0000259" key="15">
    <source>
        <dbReference type="Pfam" id="PF08264"/>
    </source>
</evidence>
<evidence type="ECO:0000256" key="2">
    <source>
        <dbReference type="ARBA" id="ARBA00022490"/>
    </source>
</evidence>
<dbReference type="GO" id="GO:0002161">
    <property type="term" value="F:aminoacyl-tRNA deacylase activity"/>
    <property type="evidence" value="ECO:0007669"/>
    <property type="project" value="InterPro"/>
</dbReference>
<dbReference type="HAMAP" id="MF_02002">
    <property type="entry name" value="Ile_tRNA_synth_type1"/>
    <property type="match status" value="1"/>
</dbReference>
<evidence type="ECO:0000313" key="17">
    <source>
        <dbReference type="Proteomes" id="UP000317155"/>
    </source>
</evidence>
<comment type="similarity">
    <text evidence="1 12">Belongs to the class-I aminoacyl-tRNA synthetase family. IleS type 1 subfamily.</text>
</comment>
<feature type="domain" description="Aminoacyl-tRNA synthetase class Ia" evidence="13">
    <location>
        <begin position="27"/>
        <end position="641"/>
    </location>
</feature>
<comment type="cofactor">
    <cofactor evidence="12">
        <name>Zn(2+)</name>
        <dbReference type="ChEBI" id="CHEBI:29105"/>
    </cofactor>
    <text evidence="12">Binds 1 zinc ion per subunit.</text>
</comment>
<dbReference type="SUPFAM" id="SSF52374">
    <property type="entry name" value="Nucleotidylyl transferase"/>
    <property type="match status" value="1"/>
</dbReference>
<dbReference type="EC" id="6.1.1.5" evidence="12"/>
<dbReference type="Gene3D" id="1.10.730.20">
    <property type="match status" value="1"/>
</dbReference>
<dbReference type="Pfam" id="PF08264">
    <property type="entry name" value="Anticodon_1"/>
    <property type="match status" value="1"/>
</dbReference>
<dbReference type="SUPFAM" id="SSF47323">
    <property type="entry name" value="Anticodon-binding domain of a subclass of class I aminoacyl-tRNA synthetases"/>
    <property type="match status" value="1"/>
</dbReference>
<dbReference type="InterPro" id="IPR023585">
    <property type="entry name" value="Ile-tRNA-ligase_type1"/>
</dbReference>
<keyword evidence="6 12" id="KW-0862">Zinc</keyword>
<dbReference type="PANTHER" id="PTHR42765">
    <property type="entry name" value="SOLEUCYL-TRNA SYNTHETASE"/>
    <property type="match status" value="1"/>
</dbReference>
<feature type="binding site" evidence="12">
    <location>
        <position position="899"/>
    </location>
    <ligand>
        <name>Zn(2+)</name>
        <dbReference type="ChEBI" id="CHEBI:29105"/>
    </ligand>
</feature>
<evidence type="ECO:0000259" key="13">
    <source>
        <dbReference type="Pfam" id="PF00133"/>
    </source>
</evidence>
<dbReference type="InterPro" id="IPR009008">
    <property type="entry name" value="Val/Leu/Ile-tRNA-synth_edit"/>
</dbReference>
<comment type="caution">
    <text evidence="16">The sequence shown here is derived from an EMBL/GenBank/DDBJ whole genome shotgun (WGS) entry which is preliminary data.</text>
</comment>
<comment type="catalytic activity">
    <reaction evidence="11 12">
        <text>tRNA(Ile) + L-isoleucine + ATP = L-isoleucyl-tRNA(Ile) + AMP + diphosphate</text>
        <dbReference type="Rhea" id="RHEA:11060"/>
        <dbReference type="Rhea" id="RHEA-COMP:9666"/>
        <dbReference type="Rhea" id="RHEA-COMP:9695"/>
        <dbReference type="ChEBI" id="CHEBI:30616"/>
        <dbReference type="ChEBI" id="CHEBI:33019"/>
        <dbReference type="ChEBI" id="CHEBI:58045"/>
        <dbReference type="ChEBI" id="CHEBI:78442"/>
        <dbReference type="ChEBI" id="CHEBI:78528"/>
        <dbReference type="ChEBI" id="CHEBI:456215"/>
        <dbReference type="EC" id="6.1.1.5"/>
    </reaction>
</comment>
<feature type="binding site" evidence="12">
    <location>
        <position position="922"/>
    </location>
    <ligand>
        <name>Zn(2+)</name>
        <dbReference type="ChEBI" id="CHEBI:29105"/>
    </ligand>
</feature>
<feature type="short sequence motif" description="'KMSKS' region" evidence="12">
    <location>
        <begin position="602"/>
        <end position="606"/>
    </location>
</feature>
<keyword evidence="3 12" id="KW-0436">Ligase</keyword>
<dbReference type="Gene3D" id="1.10.10.830">
    <property type="entry name" value="Ile-tRNA synthetase CP2 domain-like"/>
    <property type="match status" value="1"/>
</dbReference>
<sequence length="927" mass="104258">MDYKDTLNLPVTEFPMRANLPQREPEILKQWETMALYRLLDTAGRGRPSFILHDGPPYANGHTHIGHALNKILKDIILKSRRMEGFYVPYVPGWDCHGLPIELMVDKQLGSKKREMSKAEIRRECRTYAKKWVDIQSEEFQRLGVLGDWAHPYLTMTADYEAATARELARFAERGGLYKGKKPVHWCSSCVTALAEAEVEYADHSSPSIYVKFPYTDALPDSLAALAGRKLAFVIWTTTPWTIPANLGVSLNPALPYVAVETGGEVLIMAEGLYAGVLKTLGISDYQVLATFDPTPFDGKNCRHPFYDRPSLLMLGDHVTLEAGTGCVHTAPGHGQDDYQIGLKYGLDIYNPVDDYGRYREELEFFGGMKLDEANKAVNAKLAEVGALLAEGKVSHSYPHCWRCKKPIIFRATEQWFISMETNDLRSKALAHINQVEWIPRWGRERIFGMIENRPDWCVSRQRTWGVPITVFYCEKCGEALADGKVMHHVADLFNETGSDLWYEKEAKELLPAGTSCPACGHDSFSKEMDILDVWFDSGVSHAAVLEQRPELKSPADLYLEGSDQHRGWFHSSLLAAVGTRDIAPYKAVLTHGFVVDGNGKKMSKSQGNVVAPEEVIKKFGAEILRLWVAAQDYRDDIRISPEILQRLSDAYRRIRNTARYILGNLHGFDPTADAVADGELLEIDRWALSRLERLVGRVEKSYDDYEFHILYHAVHNFCSVDMSAFYLDVLKDRLYTAPAKSLARRSGQTAMYRILDALTRLIAPVLSFTADEIWRELPGKREESVHLASFPRFETSLLDADLEARYEKLLAVRSDVSKALETARTDKRIGHSLDARVLVAAPAGEWRDLLESYSDELATLFIVSQAELVDNLPDDAAGGGGEVPGLKVRVEKAQGEKCERCWNYAVTVGTLSEHPTICQRCLEALK</sequence>
<dbReference type="GO" id="GO:0005829">
    <property type="term" value="C:cytosol"/>
    <property type="evidence" value="ECO:0007669"/>
    <property type="project" value="TreeGrafter"/>
</dbReference>
<keyword evidence="8 12" id="KW-0648">Protein biosynthesis</keyword>
<feature type="binding site" evidence="12">
    <location>
        <position position="902"/>
    </location>
    <ligand>
        <name>Zn(2+)</name>
        <dbReference type="ChEBI" id="CHEBI:29105"/>
    </ligand>
</feature>
<dbReference type="PRINTS" id="PR00984">
    <property type="entry name" value="TRNASYNTHILE"/>
</dbReference>
<dbReference type="InterPro" id="IPR050081">
    <property type="entry name" value="Ile-tRNA_ligase"/>
</dbReference>
<comment type="subunit">
    <text evidence="12">Monomer.</text>
</comment>
<feature type="binding site" evidence="12">
    <location>
        <position position="561"/>
    </location>
    <ligand>
        <name>L-isoleucyl-5'-AMP</name>
        <dbReference type="ChEBI" id="CHEBI:178002"/>
    </ligand>
</feature>
<evidence type="ECO:0000256" key="11">
    <source>
        <dbReference type="ARBA" id="ARBA00048359"/>
    </source>
</evidence>
<evidence type="ECO:0000256" key="8">
    <source>
        <dbReference type="ARBA" id="ARBA00022917"/>
    </source>
</evidence>
<keyword evidence="5 12" id="KW-0547">Nucleotide-binding</keyword>
<evidence type="ECO:0000256" key="9">
    <source>
        <dbReference type="ARBA" id="ARBA00023146"/>
    </source>
</evidence>
<feature type="binding site" evidence="12">
    <location>
        <position position="919"/>
    </location>
    <ligand>
        <name>Zn(2+)</name>
        <dbReference type="ChEBI" id="CHEBI:29105"/>
    </ligand>
</feature>
<feature type="domain" description="Zinc finger FPG/IleRS-type" evidence="14">
    <location>
        <begin position="896"/>
        <end position="923"/>
    </location>
</feature>
<dbReference type="OrthoDB" id="9810365at2"/>
<dbReference type="Pfam" id="PF00133">
    <property type="entry name" value="tRNA-synt_1"/>
    <property type="match status" value="1"/>
</dbReference>
<feature type="domain" description="Methionyl/Valyl/Leucyl/Isoleucyl-tRNA synthetase anticodon-binding" evidence="15">
    <location>
        <begin position="685"/>
        <end position="839"/>
    </location>
</feature>
<evidence type="ECO:0000256" key="4">
    <source>
        <dbReference type="ARBA" id="ARBA00022723"/>
    </source>
</evidence>
<dbReference type="PANTHER" id="PTHR42765:SF1">
    <property type="entry name" value="ISOLEUCINE--TRNA LIGASE, MITOCHONDRIAL"/>
    <property type="match status" value="1"/>
</dbReference>
<feature type="short sequence motif" description="'HIGH' region" evidence="12">
    <location>
        <begin position="57"/>
        <end position="67"/>
    </location>
</feature>
<keyword evidence="7 12" id="KW-0067">ATP-binding</keyword>
<dbReference type="GO" id="GO:0006428">
    <property type="term" value="P:isoleucyl-tRNA aminoacylation"/>
    <property type="evidence" value="ECO:0007669"/>
    <property type="project" value="UniProtKB-UniRule"/>
</dbReference>
<dbReference type="InterPro" id="IPR014729">
    <property type="entry name" value="Rossmann-like_a/b/a_fold"/>
</dbReference>
<evidence type="ECO:0000256" key="6">
    <source>
        <dbReference type="ARBA" id="ARBA00022833"/>
    </source>
</evidence>
<keyword evidence="2 12" id="KW-0963">Cytoplasm</keyword>
<accession>A0A550JGI7</accession>
<dbReference type="GO" id="GO:0005524">
    <property type="term" value="F:ATP binding"/>
    <property type="evidence" value="ECO:0007669"/>
    <property type="project" value="UniProtKB-UniRule"/>
</dbReference>
<dbReference type="FunFam" id="1.10.730.20:FF:000001">
    <property type="entry name" value="Isoleucine--tRNA ligase"/>
    <property type="match status" value="1"/>
</dbReference>
<dbReference type="AlphaFoldDB" id="A0A550JGI7"/>
<dbReference type="InterPro" id="IPR010663">
    <property type="entry name" value="Znf_FPG/IleRS"/>
</dbReference>
<dbReference type="CDD" id="cd00818">
    <property type="entry name" value="IleRS_core"/>
    <property type="match status" value="1"/>
</dbReference>
<evidence type="ECO:0000256" key="5">
    <source>
        <dbReference type="ARBA" id="ARBA00022741"/>
    </source>
</evidence>
<dbReference type="GO" id="GO:0008270">
    <property type="term" value="F:zinc ion binding"/>
    <property type="evidence" value="ECO:0007669"/>
    <property type="project" value="UniProtKB-UniRule"/>
</dbReference>
<dbReference type="GO" id="GO:0000049">
    <property type="term" value="F:tRNA binding"/>
    <property type="evidence" value="ECO:0007669"/>
    <property type="project" value="InterPro"/>
</dbReference>
<dbReference type="Gene3D" id="3.40.50.620">
    <property type="entry name" value="HUPs"/>
    <property type="match status" value="2"/>
</dbReference>
<dbReference type="InterPro" id="IPR033708">
    <property type="entry name" value="Anticodon_Ile_BEm"/>
</dbReference>
<evidence type="ECO:0000256" key="7">
    <source>
        <dbReference type="ARBA" id="ARBA00022840"/>
    </source>
</evidence>
<organism evidence="16 17">
    <name type="scientific">Trichloromonas acetexigens</name>
    <dbReference type="NCBI Taxonomy" id="38815"/>
    <lineage>
        <taxon>Bacteria</taxon>
        <taxon>Pseudomonadati</taxon>
        <taxon>Thermodesulfobacteriota</taxon>
        <taxon>Desulfuromonadia</taxon>
        <taxon>Desulfuromonadales</taxon>
        <taxon>Trichloromonadaceae</taxon>
        <taxon>Trichloromonas</taxon>
    </lineage>
</organism>
<feature type="binding site" evidence="12">
    <location>
        <position position="605"/>
    </location>
    <ligand>
        <name>ATP</name>
        <dbReference type="ChEBI" id="CHEBI:30616"/>
    </ligand>
</feature>
<dbReference type="Proteomes" id="UP000317155">
    <property type="component" value="Unassembled WGS sequence"/>
</dbReference>
<dbReference type="EMBL" id="VJVV01000004">
    <property type="protein sequence ID" value="TRO82323.1"/>
    <property type="molecule type" value="Genomic_DNA"/>
</dbReference>
<dbReference type="NCBIfam" id="TIGR00392">
    <property type="entry name" value="ileS"/>
    <property type="match status" value="1"/>
</dbReference>
<evidence type="ECO:0000256" key="1">
    <source>
        <dbReference type="ARBA" id="ARBA00006887"/>
    </source>
</evidence>
<dbReference type="InterPro" id="IPR002300">
    <property type="entry name" value="aa-tRNA-synth_Ia"/>
</dbReference>
<proteinExistence type="inferred from homology"/>
<gene>
    <name evidence="12 16" type="primary">ileS</name>
    <name evidence="16" type="ORF">FL622_07025</name>
</gene>
<dbReference type="GO" id="GO:0004822">
    <property type="term" value="F:isoleucine-tRNA ligase activity"/>
    <property type="evidence" value="ECO:0007669"/>
    <property type="project" value="UniProtKB-UniRule"/>
</dbReference>
<keyword evidence="17" id="KW-1185">Reference proteome</keyword>
<keyword evidence="4 12" id="KW-0479">Metal-binding</keyword>
<evidence type="ECO:0000259" key="14">
    <source>
        <dbReference type="Pfam" id="PF06827"/>
    </source>
</evidence>
<keyword evidence="9 12" id="KW-0030">Aminoacyl-tRNA synthetase</keyword>
<dbReference type="InterPro" id="IPR009080">
    <property type="entry name" value="tRNAsynth_Ia_anticodon-bd"/>
</dbReference>
<dbReference type="CDD" id="cd07960">
    <property type="entry name" value="Anticodon_Ia_Ile_BEm"/>
    <property type="match status" value="1"/>
</dbReference>
<dbReference type="SUPFAM" id="SSF50677">
    <property type="entry name" value="ValRS/IleRS/LeuRS editing domain"/>
    <property type="match status" value="1"/>
</dbReference>
<dbReference type="InterPro" id="IPR002301">
    <property type="entry name" value="Ile-tRNA-ligase"/>
</dbReference>
<dbReference type="InterPro" id="IPR013155">
    <property type="entry name" value="M/V/L/I-tRNA-synth_anticd-bd"/>
</dbReference>
<evidence type="ECO:0000313" key="16">
    <source>
        <dbReference type="EMBL" id="TRO82323.1"/>
    </source>
</evidence>
<evidence type="ECO:0000256" key="10">
    <source>
        <dbReference type="ARBA" id="ARBA00025217"/>
    </source>
</evidence>
<comment type="function">
    <text evidence="10 12">Catalyzes the attachment of isoleucine to tRNA(Ile). As IleRS can inadvertently accommodate and process structurally similar amino acids such as valine, to avoid such errors it has two additional distinct tRNA(Ile)-dependent editing activities. One activity is designated as 'pretransfer' editing and involves the hydrolysis of activated Val-AMP. The other activity is designated 'posttransfer' editing and involves deacylation of mischarged Val-tRNA(Ile).</text>
</comment>
<comment type="subcellular location">
    <subcellularLocation>
        <location evidence="12">Cytoplasm</location>
    </subcellularLocation>
</comment>
<name>A0A550JGI7_9BACT</name>
<dbReference type="RefSeq" id="WP_092057372.1">
    <property type="nucleotide sequence ID" value="NZ_FOJJ01000034.1"/>
</dbReference>
<evidence type="ECO:0000256" key="3">
    <source>
        <dbReference type="ARBA" id="ARBA00022598"/>
    </source>
</evidence>
<evidence type="ECO:0000256" key="12">
    <source>
        <dbReference type="HAMAP-Rule" id="MF_02002"/>
    </source>
</evidence>
<protein>
    <recommendedName>
        <fullName evidence="12">Isoleucine--tRNA ligase</fullName>
        <ecNumber evidence="12">6.1.1.5</ecNumber>
    </recommendedName>
    <alternativeName>
        <fullName evidence="12">Isoleucyl-tRNA synthetase</fullName>
        <shortName evidence="12">IleRS</shortName>
    </alternativeName>
</protein>
<reference evidence="16 17" key="1">
    <citation type="submission" date="2019-07" db="EMBL/GenBank/DDBJ databases">
        <title>Insights of Desulfuromonas acetexigens electromicrobiology.</title>
        <authorList>
            <person name="Katuri K."/>
            <person name="Sapireddy V."/>
            <person name="Shaw D.R."/>
            <person name="Saikaly P."/>
        </authorList>
    </citation>
    <scope>NUCLEOTIDE SEQUENCE [LARGE SCALE GENOMIC DNA]</scope>
    <source>
        <strain evidence="16 17">2873</strain>
    </source>
</reference>